<protein>
    <submittedName>
        <fullName evidence="1">Uncharacterized protein</fullName>
    </submittedName>
</protein>
<evidence type="ECO:0000313" key="2">
    <source>
        <dbReference type="Proteomes" id="UP001153069"/>
    </source>
</evidence>
<reference evidence="1" key="1">
    <citation type="submission" date="2020-06" db="EMBL/GenBank/DDBJ databases">
        <authorList>
            <consortium name="Plant Systems Biology data submission"/>
        </authorList>
    </citation>
    <scope>NUCLEOTIDE SEQUENCE</scope>
    <source>
        <strain evidence="1">D6</strain>
    </source>
</reference>
<dbReference type="EMBL" id="CAICTM010000462">
    <property type="protein sequence ID" value="CAB9511007.1"/>
    <property type="molecule type" value="Genomic_DNA"/>
</dbReference>
<dbReference type="OrthoDB" id="44136at2759"/>
<evidence type="ECO:0000313" key="1">
    <source>
        <dbReference type="EMBL" id="CAB9511007.1"/>
    </source>
</evidence>
<organism evidence="1 2">
    <name type="scientific">Seminavis robusta</name>
    <dbReference type="NCBI Taxonomy" id="568900"/>
    <lineage>
        <taxon>Eukaryota</taxon>
        <taxon>Sar</taxon>
        <taxon>Stramenopiles</taxon>
        <taxon>Ochrophyta</taxon>
        <taxon>Bacillariophyta</taxon>
        <taxon>Bacillariophyceae</taxon>
        <taxon>Bacillariophycidae</taxon>
        <taxon>Naviculales</taxon>
        <taxon>Naviculaceae</taxon>
        <taxon>Seminavis</taxon>
    </lineage>
</organism>
<proteinExistence type="predicted"/>
<name>A0A9N8DY14_9STRA</name>
<sequence>MTSTTTTTTPPLIVLAPTFYGSTDDIRYALGLESCRKAAEHGVRLLIVDASPNHHDTVRESFTNAGTDAKGKAWVEVIPQTYQGKKGAALQEGVAVAQQRLQNEFPSQKDTSFVAMMEPEKFDLVQFFNPMAQHMAANKLDILFPRRPDALFQNTYPIEQYHAENFANIYLNTLGQAVGFPSVDWTFGPIVFRASLASHWLEYNEGDLWDVQFVPLIRAWRRRQQQTSKKTEPIVASYAVDYHHPDKMKQEEEGVAKWSEKRLFQLNLLFDKVAGELKKQQQQQQQEPASTDKV</sequence>
<dbReference type="Proteomes" id="UP001153069">
    <property type="component" value="Unassembled WGS sequence"/>
</dbReference>
<dbReference type="AlphaFoldDB" id="A0A9N8DY14"/>
<comment type="caution">
    <text evidence="1">The sequence shown here is derived from an EMBL/GenBank/DDBJ whole genome shotgun (WGS) entry which is preliminary data.</text>
</comment>
<gene>
    <name evidence="1" type="ORF">SEMRO_463_G148190.1</name>
</gene>
<keyword evidence="2" id="KW-1185">Reference proteome</keyword>
<accession>A0A9N8DY14</accession>